<evidence type="ECO:0000256" key="5">
    <source>
        <dbReference type="ARBA" id="ARBA00023139"/>
    </source>
</evidence>
<dbReference type="EMBL" id="JACGXP010000003">
    <property type="protein sequence ID" value="MBA8991183.1"/>
    <property type="molecule type" value="Genomic_DNA"/>
</dbReference>
<dbReference type="PANTHER" id="PTHR30429:SF3">
    <property type="entry name" value="LIPOPROTEIN"/>
    <property type="match status" value="1"/>
</dbReference>
<dbReference type="Gene3D" id="3.40.190.10">
    <property type="entry name" value="Periplasmic binding protein-like II"/>
    <property type="match status" value="2"/>
</dbReference>
<proteinExistence type="inferred from homology"/>
<dbReference type="InterPro" id="IPR004872">
    <property type="entry name" value="Lipoprotein_NlpA"/>
</dbReference>
<dbReference type="SUPFAM" id="SSF53850">
    <property type="entry name" value="Periplasmic binding protein-like II"/>
    <property type="match status" value="1"/>
</dbReference>
<dbReference type="Pfam" id="PF03180">
    <property type="entry name" value="Lipoprotein_9"/>
    <property type="match status" value="1"/>
</dbReference>
<feature type="transmembrane region" description="Helical" evidence="8">
    <location>
        <begin position="17"/>
        <end position="39"/>
    </location>
</feature>
<keyword evidence="5" id="KW-0564">Palmitate</keyword>
<evidence type="ECO:0000256" key="2">
    <source>
        <dbReference type="ARBA" id="ARBA00008973"/>
    </source>
</evidence>
<keyword evidence="6" id="KW-0449">Lipoprotein</keyword>
<comment type="caution">
    <text evidence="9">The sequence shown here is derived from an EMBL/GenBank/DDBJ whole genome shotgun (WGS) entry which is preliminary data.</text>
</comment>
<protein>
    <submittedName>
        <fullName evidence="9">D-methionine transport system substrate-binding protein</fullName>
    </submittedName>
</protein>
<feature type="region of interest" description="Disordered" evidence="7">
    <location>
        <begin position="295"/>
        <end position="318"/>
    </location>
</feature>
<comment type="subcellular location">
    <subcellularLocation>
        <location evidence="1">Membrane</location>
        <topology evidence="1">Lipid-anchor</topology>
    </subcellularLocation>
</comment>
<evidence type="ECO:0000256" key="3">
    <source>
        <dbReference type="ARBA" id="ARBA00022729"/>
    </source>
</evidence>
<dbReference type="GO" id="GO:0016020">
    <property type="term" value="C:membrane"/>
    <property type="evidence" value="ECO:0007669"/>
    <property type="project" value="UniProtKB-SubCell"/>
</dbReference>
<evidence type="ECO:0000256" key="1">
    <source>
        <dbReference type="ARBA" id="ARBA00004635"/>
    </source>
</evidence>
<keyword evidence="8" id="KW-1133">Transmembrane helix</keyword>
<dbReference type="PANTHER" id="PTHR30429">
    <property type="entry name" value="D-METHIONINE-BINDING LIPOPROTEIN METQ"/>
    <property type="match status" value="1"/>
</dbReference>
<sequence length="318" mass="33584">MSAAPALPEKPRGKRPVGWIIAAAVVVVAIVVAVIVGAVRSGGSDDDGAASGGSPKTVTIGVADKSLSYWSTYTKLAKQKLNVTVKLTNFSDYSLPNPALKDGTLDLNQFQHIQYLADYNVTSNDTLQPIGSTAVYPLPLYATKYDKASAIPENAKIAIPNDSINEARALLVLQGAKLITLKDGGSAFSTTSDIETHKVDVQPLDASQTANALQQGSVAAAVVNNNFATAAGLPSDDVVYQDDPSSASAAPYVNIFAARDEDKDNKTYLALAKLFQDKSVQKVFLKDNPDAVVRDESASSLQDELAKVEKDAKAAKQE</sequence>
<evidence type="ECO:0000256" key="8">
    <source>
        <dbReference type="SAM" id="Phobius"/>
    </source>
</evidence>
<comment type="similarity">
    <text evidence="2">Belongs to the NlpA lipoprotein family.</text>
</comment>
<keyword evidence="8" id="KW-0812">Transmembrane</keyword>
<evidence type="ECO:0000256" key="4">
    <source>
        <dbReference type="ARBA" id="ARBA00023136"/>
    </source>
</evidence>
<keyword evidence="3" id="KW-0732">Signal</keyword>
<dbReference type="AlphaFoldDB" id="A0AAW3T7Z9"/>
<dbReference type="Proteomes" id="UP000590225">
    <property type="component" value="Unassembled WGS sequence"/>
</dbReference>
<evidence type="ECO:0000313" key="9">
    <source>
        <dbReference type="EMBL" id="MBA8991183.1"/>
    </source>
</evidence>
<evidence type="ECO:0000256" key="7">
    <source>
        <dbReference type="SAM" id="MobiDB-lite"/>
    </source>
</evidence>
<feature type="compositionally biased region" description="Basic and acidic residues" evidence="7">
    <location>
        <begin position="304"/>
        <end position="318"/>
    </location>
</feature>
<accession>A0AAW3T7Z9</accession>
<gene>
    <name evidence="9" type="ORF">FHW23_002448</name>
</gene>
<organism evidence="9 10">
    <name type="scientific">Curtobacterium pusillum</name>
    <dbReference type="NCBI Taxonomy" id="69373"/>
    <lineage>
        <taxon>Bacteria</taxon>
        <taxon>Bacillati</taxon>
        <taxon>Actinomycetota</taxon>
        <taxon>Actinomycetes</taxon>
        <taxon>Micrococcales</taxon>
        <taxon>Microbacteriaceae</taxon>
        <taxon>Curtobacterium</taxon>
    </lineage>
</organism>
<dbReference type="RefSeq" id="WP_182516361.1">
    <property type="nucleotide sequence ID" value="NZ_JACGXP010000003.1"/>
</dbReference>
<keyword evidence="4 8" id="KW-0472">Membrane</keyword>
<evidence type="ECO:0000256" key="6">
    <source>
        <dbReference type="ARBA" id="ARBA00023288"/>
    </source>
</evidence>
<name>A0AAW3T7Z9_9MICO</name>
<evidence type="ECO:0000313" key="10">
    <source>
        <dbReference type="Proteomes" id="UP000590225"/>
    </source>
</evidence>
<reference evidence="9 10" key="1">
    <citation type="submission" date="2020-07" db="EMBL/GenBank/DDBJ databases">
        <title>Above-ground endophytic microbial communities from plants in different locations in the United States.</title>
        <authorList>
            <person name="Frank C."/>
        </authorList>
    </citation>
    <scope>NUCLEOTIDE SEQUENCE [LARGE SCALE GENOMIC DNA]</scope>
    <source>
        <strain evidence="9 10">WPL5_2</strain>
    </source>
</reference>